<evidence type="ECO:0000313" key="5">
    <source>
        <dbReference type="Proteomes" id="UP000187321"/>
    </source>
</evidence>
<dbReference type="EMBL" id="FTNP01000005">
    <property type="protein sequence ID" value="SIR97207.1"/>
    <property type="molecule type" value="Genomic_DNA"/>
</dbReference>
<gene>
    <name evidence="2" type="ORF">BB347_14050</name>
    <name evidence="3" type="ORF">SAMN05421809_3135</name>
</gene>
<name>A0A1N7FA42_9EURY</name>
<keyword evidence="4" id="KW-1185">Reference proteome</keyword>
<accession>A0A1N7FA42</accession>
<dbReference type="Proteomes" id="UP000185687">
    <property type="component" value="Unassembled WGS sequence"/>
</dbReference>
<evidence type="ECO:0000313" key="2">
    <source>
        <dbReference type="EMBL" id="APX97642.1"/>
    </source>
</evidence>
<dbReference type="RefSeq" id="WP_076583277.1">
    <property type="nucleotide sequence ID" value="NZ_CP019327.1"/>
</dbReference>
<sequence>MAFGRILSGDPSKRSKLYLAIGAVSLAKAIALRKDQDRFRRELLDAAMFIGVGLALRKYSQVKAEKRAELESQIPDWAISAATSPAAKQGVRSVANRRLGGQSESEPTVRDRARGMLSG</sequence>
<dbReference type="AlphaFoldDB" id="A0A1N7FA42"/>
<evidence type="ECO:0000313" key="4">
    <source>
        <dbReference type="Proteomes" id="UP000185687"/>
    </source>
</evidence>
<proteinExistence type="predicted"/>
<dbReference type="EMBL" id="CP019327">
    <property type="protein sequence ID" value="APX97642.1"/>
    <property type="molecule type" value="Genomic_DNA"/>
</dbReference>
<dbReference type="STRING" id="588898.BB347_14050"/>
<evidence type="ECO:0000313" key="3">
    <source>
        <dbReference type="EMBL" id="SIR97207.1"/>
    </source>
</evidence>
<feature type="region of interest" description="Disordered" evidence="1">
    <location>
        <begin position="89"/>
        <end position="119"/>
    </location>
</feature>
<reference evidence="2 5" key="1">
    <citation type="submission" date="2017-01" db="EMBL/GenBank/DDBJ databases">
        <title>Complete genome sequence of Haloterrigena daqingensis type strain (JX313T).</title>
        <authorList>
            <person name="Shuang W."/>
        </authorList>
    </citation>
    <scope>NUCLEOTIDE SEQUENCE [LARGE SCALE GENOMIC DNA]</scope>
    <source>
        <strain evidence="2 5">JX313</strain>
    </source>
</reference>
<protein>
    <submittedName>
        <fullName evidence="3">Uncharacterized protein</fullName>
    </submittedName>
</protein>
<evidence type="ECO:0000256" key="1">
    <source>
        <dbReference type="SAM" id="MobiDB-lite"/>
    </source>
</evidence>
<dbReference type="KEGG" id="hda:BB347_14050"/>
<reference evidence="3 4" key="2">
    <citation type="submission" date="2017-01" db="EMBL/GenBank/DDBJ databases">
        <authorList>
            <person name="Mah S.A."/>
            <person name="Swanson W.J."/>
            <person name="Moy G.W."/>
            <person name="Vacquier V.D."/>
        </authorList>
    </citation>
    <scope>NUCLEOTIDE SEQUENCE [LARGE SCALE GENOMIC DNA]</scope>
    <source>
        <strain evidence="3 4">CGMCC 1.8909</strain>
    </source>
</reference>
<feature type="compositionally biased region" description="Basic and acidic residues" evidence="1">
    <location>
        <begin position="107"/>
        <end position="119"/>
    </location>
</feature>
<dbReference type="GeneID" id="30957087"/>
<dbReference type="Proteomes" id="UP000187321">
    <property type="component" value="Chromosome"/>
</dbReference>
<dbReference type="OrthoDB" id="202242at2157"/>
<organism evidence="3 4">
    <name type="scientific">Natronorubrum daqingense</name>
    <dbReference type="NCBI Taxonomy" id="588898"/>
    <lineage>
        <taxon>Archaea</taxon>
        <taxon>Methanobacteriati</taxon>
        <taxon>Methanobacteriota</taxon>
        <taxon>Stenosarchaea group</taxon>
        <taxon>Halobacteria</taxon>
        <taxon>Halobacteriales</taxon>
        <taxon>Natrialbaceae</taxon>
        <taxon>Natronorubrum</taxon>
    </lineage>
</organism>